<dbReference type="SUPFAM" id="SSF51735">
    <property type="entry name" value="NAD(P)-binding Rossmann-fold domains"/>
    <property type="match status" value="1"/>
</dbReference>
<dbReference type="PANTHER" id="PTHR21708:SF26">
    <property type="entry name" value="2-DEHYDROPANTOATE 2-REDUCTASE"/>
    <property type="match status" value="1"/>
</dbReference>
<reference evidence="8" key="1">
    <citation type="journal article" date="2019" name="Int. J. Syst. Evol. Microbiol.">
        <title>The Global Catalogue of Microorganisms (GCM) 10K type strain sequencing project: providing services to taxonomists for standard genome sequencing and annotation.</title>
        <authorList>
            <consortium name="The Broad Institute Genomics Platform"/>
            <consortium name="The Broad Institute Genome Sequencing Center for Infectious Disease"/>
            <person name="Wu L."/>
            <person name="Ma J."/>
        </authorList>
    </citation>
    <scope>NUCLEOTIDE SEQUENCE [LARGE SCALE GENOMIC DNA]</scope>
    <source>
        <strain evidence="8">KCTC 42087</strain>
    </source>
</reference>
<comment type="caution">
    <text evidence="7">The sequence shown here is derived from an EMBL/GenBank/DDBJ whole genome shotgun (WGS) entry which is preliminary data.</text>
</comment>
<comment type="pathway">
    <text evidence="4">Cofactor biosynthesis; (R)-pantothenate biosynthesis; (R)-pantoate from 3-methyl-2-oxobutanoate: step 2/2.</text>
</comment>
<dbReference type="InterPro" id="IPR013752">
    <property type="entry name" value="KPA_reductase"/>
</dbReference>
<dbReference type="PANTHER" id="PTHR21708">
    <property type="entry name" value="PROBABLE 2-DEHYDROPANTOATE 2-REDUCTASE"/>
    <property type="match status" value="1"/>
</dbReference>
<evidence type="ECO:0000256" key="3">
    <source>
        <dbReference type="ARBA" id="ARBA00023002"/>
    </source>
</evidence>
<accession>A0ABW1A5F9</accession>
<dbReference type="Gene3D" id="3.40.50.720">
    <property type="entry name" value="NAD(P)-binding Rossmann-like Domain"/>
    <property type="match status" value="1"/>
</dbReference>
<dbReference type="NCBIfam" id="NF005091">
    <property type="entry name" value="PRK06522.2-2"/>
    <property type="match status" value="1"/>
</dbReference>
<evidence type="ECO:0000259" key="6">
    <source>
        <dbReference type="Pfam" id="PF08546"/>
    </source>
</evidence>
<evidence type="ECO:0000259" key="5">
    <source>
        <dbReference type="Pfam" id="PF02558"/>
    </source>
</evidence>
<dbReference type="SUPFAM" id="SSF48179">
    <property type="entry name" value="6-phosphogluconate dehydrogenase C-terminal domain-like"/>
    <property type="match status" value="1"/>
</dbReference>
<gene>
    <name evidence="7" type="ORF">ACFPZN_30205</name>
</gene>
<dbReference type="Proteomes" id="UP001596074">
    <property type="component" value="Unassembled WGS sequence"/>
</dbReference>
<keyword evidence="2 4" id="KW-0521">NADP</keyword>
<dbReference type="NCBIfam" id="TIGR00745">
    <property type="entry name" value="apbA_panE"/>
    <property type="match status" value="1"/>
</dbReference>
<dbReference type="InterPro" id="IPR051402">
    <property type="entry name" value="KPR-Related"/>
</dbReference>
<dbReference type="Pfam" id="PF08546">
    <property type="entry name" value="ApbA_C"/>
    <property type="match status" value="1"/>
</dbReference>
<comment type="function">
    <text evidence="4">Catalyzes the NADPH-dependent reduction of ketopantoate into pantoic acid.</text>
</comment>
<comment type="catalytic activity">
    <reaction evidence="4">
        <text>(R)-pantoate + NADP(+) = 2-dehydropantoate + NADPH + H(+)</text>
        <dbReference type="Rhea" id="RHEA:16233"/>
        <dbReference type="ChEBI" id="CHEBI:11561"/>
        <dbReference type="ChEBI" id="CHEBI:15378"/>
        <dbReference type="ChEBI" id="CHEBI:15980"/>
        <dbReference type="ChEBI" id="CHEBI:57783"/>
        <dbReference type="ChEBI" id="CHEBI:58349"/>
        <dbReference type="EC" id="1.1.1.169"/>
    </reaction>
</comment>
<feature type="domain" description="Ketopantoate reductase N-terminal" evidence="5">
    <location>
        <begin position="4"/>
        <end position="145"/>
    </location>
</feature>
<keyword evidence="4" id="KW-0566">Pantothenate biosynthesis</keyword>
<dbReference type="InterPro" id="IPR036291">
    <property type="entry name" value="NAD(P)-bd_dom_sf"/>
</dbReference>
<evidence type="ECO:0000313" key="7">
    <source>
        <dbReference type="EMBL" id="MFC5749922.1"/>
    </source>
</evidence>
<evidence type="ECO:0000256" key="4">
    <source>
        <dbReference type="RuleBase" id="RU362068"/>
    </source>
</evidence>
<dbReference type="InterPro" id="IPR008927">
    <property type="entry name" value="6-PGluconate_DH-like_C_sf"/>
</dbReference>
<dbReference type="InterPro" id="IPR013328">
    <property type="entry name" value="6PGD_dom2"/>
</dbReference>
<keyword evidence="3 4" id="KW-0560">Oxidoreductase</keyword>
<dbReference type="InterPro" id="IPR013332">
    <property type="entry name" value="KPR_N"/>
</dbReference>
<dbReference type="RefSeq" id="WP_378285648.1">
    <property type="nucleotide sequence ID" value="NZ_JBHSON010000047.1"/>
</dbReference>
<feature type="domain" description="Ketopantoate reductase C-terminal" evidence="6">
    <location>
        <begin position="171"/>
        <end position="291"/>
    </location>
</feature>
<evidence type="ECO:0000313" key="8">
    <source>
        <dbReference type="Proteomes" id="UP001596074"/>
    </source>
</evidence>
<evidence type="ECO:0000256" key="1">
    <source>
        <dbReference type="ARBA" id="ARBA00007870"/>
    </source>
</evidence>
<sequence length="299" mass="31436">MARIAVIGPGAVGSVFAALVSEQKDHDLVVCARSVPPDKIVVESESGTRVCIPDAILADPAEVGEPVDWVFLAIKAHDTAGAARWLAGLCDERTTVVVLQNGIGHQARVAPHAPTSVVLPAIVWCPSEVVGDGRVSLRGPVRVGVPDSPAGSDLIDLLDPTEARVELVADFTTHAWRKICANVVAGLMVLTERRAEVFSLAGMRALAHQLACESASVGKAEGARLDVRAVADAIIAELVSMPSDMGTSMLFDRLAGRPTEWREIHGVVQELGKSHGISTPALDVIVPLLQATSGRQEQG</sequence>
<dbReference type="GO" id="GO:0008677">
    <property type="term" value="F:2-dehydropantoate 2-reductase activity"/>
    <property type="evidence" value="ECO:0007669"/>
    <property type="project" value="UniProtKB-EC"/>
</dbReference>
<dbReference type="EMBL" id="JBHSON010000047">
    <property type="protein sequence ID" value="MFC5749922.1"/>
    <property type="molecule type" value="Genomic_DNA"/>
</dbReference>
<evidence type="ECO:0000256" key="2">
    <source>
        <dbReference type="ARBA" id="ARBA00022857"/>
    </source>
</evidence>
<comment type="similarity">
    <text evidence="1 4">Belongs to the ketopantoate reductase family.</text>
</comment>
<dbReference type="InterPro" id="IPR003710">
    <property type="entry name" value="ApbA"/>
</dbReference>
<dbReference type="EC" id="1.1.1.169" evidence="4"/>
<dbReference type="Pfam" id="PF02558">
    <property type="entry name" value="ApbA"/>
    <property type="match status" value="1"/>
</dbReference>
<proteinExistence type="inferred from homology"/>
<organism evidence="7 8">
    <name type="scientific">Actinomadura rugatobispora</name>
    <dbReference type="NCBI Taxonomy" id="1994"/>
    <lineage>
        <taxon>Bacteria</taxon>
        <taxon>Bacillati</taxon>
        <taxon>Actinomycetota</taxon>
        <taxon>Actinomycetes</taxon>
        <taxon>Streptosporangiales</taxon>
        <taxon>Thermomonosporaceae</taxon>
        <taxon>Actinomadura</taxon>
    </lineage>
</organism>
<name>A0ABW1A5F9_9ACTN</name>
<protein>
    <recommendedName>
        <fullName evidence="4">2-dehydropantoate 2-reductase</fullName>
        <ecNumber evidence="4">1.1.1.169</ecNumber>
    </recommendedName>
    <alternativeName>
        <fullName evidence="4">Ketopantoate reductase</fullName>
    </alternativeName>
</protein>
<dbReference type="Gene3D" id="1.10.1040.10">
    <property type="entry name" value="N-(1-d-carboxylethyl)-l-norvaline Dehydrogenase, domain 2"/>
    <property type="match status" value="1"/>
</dbReference>
<keyword evidence="8" id="KW-1185">Reference proteome</keyword>